<evidence type="ECO:0000256" key="1">
    <source>
        <dbReference type="SAM" id="MobiDB-lite"/>
    </source>
</evidence>
<evidence type="ECO:0000313" key="2">
    <source>
        <dbReference type="EMBL" id="KOF70017.1"/>
    </source>
</evidence>
<feature type="compositionally biased region" description="Basic and acidic residues" evidence="1">
    <location>
        <begin position="44"/>
        <end position="54"/>
    </location>
</feature>
<dbReference type="EMBL" id="KQ425064">
    <property type="protein sequence ID" value="KOF70017.1"/>
    <property type="molecule type" value="Genomic_DNA"/>
</dbReference>
<gene>
    <name evidence="2" type="ORF">OCBIM_22003678mg</name>
</gene>
<protein>
    <submittedName>
        <fullName evidence="2">Uncharacterized protein</fullName>
    </submittedName>
</protein>
<feature type="non-terminal residue" evidence="2">
    <location>
        <position position="1"/>
    </location>
</feature>
<feature type="compositionally biased region" description="Basic residues" evidence="1">
    <location>
        <begin position="23"/>
        <end position="43"/>
    </location>
</feature>
<proteinExistence type="predicted"/>
<feature type="region of interest" description="Disordered" evidence="1">
    <location>
        <begin position="23"/>
        <end position="54"/>
    </location>
</feature>
<name>A0A0L8FZ37_OCTBM</name>
<reference evidence="2" key="1">
    <citation type="submission" date="2015-07" db="EMBL/GenBank/DDBJ databases">
        <title>MeaNS - Measles Nucleotide Surveillance Program.</title>
        <authorList>
            <person name="Tran T."/>
            <person name="Druce J."/>
        </authorList>
    </citation>
    <scope>NUCLEOTIDE SEQUENCE</scope>
    <source>
        <strain evidence="2">UCB-OBI-ISO-001</strain>
        <tissue evidence="2">Gonad</tissue>
    </source>
</reference>
<accession>A0A0L8FZ37</accession>
<sequence length="54" mass="6702">PIRESNSLLHDCKPDALTTHYNNNHHHDHYYHHNHHYHHHDHHNHLQHDVFPDE</sequence>
<organism evidence="2">
    <name type="scientific">Octopus bimaculoides</name>
    <name type="common">California two-spotted octopus</name>
    <dbReference type="NCBI Taxonomy" id="37653"/>
    <lineage>
        <taxon>Eukaryota</taxon>
        <taxon>Metazoa</taxon>
        <taxon>Spiralia</taxon>
        <taxon>Lophotrochozoa</taxon>
        <taxon>Mollusca</taxon>
        <taxon>Cephalopoda</taxon>
        <taxon>Coleoidea</taxon>
        <taxon>Octopodiformes</taxon>
        <taxon>Octopoda</taxon>
        <taxon>Incirrata</taxon>
        <taxon>Octopodidae</taxon>
        <taxon>Octopus</taxon>
    </lineage>
</organism>
<dbReference type="AlphaFoldDB" id="A0A0L8FZ37"/>